<dbReference type="PANTHER" id="PTHR12483">
    <property type="entry name" value="SOLUTE CARRIER FAMILY 31 COPPER TRANSPORTERS"/>
    <property type="match status" value="1"/>
</dbReference>
<feature type="transmembrane region" description="Helical" evidence="4">
    <location>
        <begin position="42"/>
        <end position="61"/>
    </location>
</feature>
<proteinExistence type="inferred from homology"/>
<keyword evidence="3 4" id="KW-0472">Membrane</keyword>
<keyword evidence="4" id="KW-0187">Copper transport</keyword>
<evidence type="ECO:0000256" key="2">
    <source>
        <dbReference type="ARBA" id="ARBA00022989"/>
    </source>
</evidence>
<dbReference type="AlphaFoldDB" id="A0AAJ0FDZ7"/>
<evidence type="ECO:0000313" key="5">
    <source>
        <dbReference type="EMBL" id="KAK1758174.1"/>
    </source>
</evidence>
<comment type="similarity">
    <text evidence="4">Belongs to the copper transporter (Ctr) (TC 1.A.56) family. SLC31A subfamily.</text>
</comment>
<dbReference type="Pfam" id="PF04145">
    <property type="entry name" value="Ctr"/>
    <property type="match status" value="1"/>
</dbReference>
<reference evidence="5" key="1">
    <citation type="submission" date="2023-06" db="EMBL/GenBank/DDBJ databases">
        <title>Genome-scale phylogeny and comparative genomics of the fungal order Sordariales.</title>
        <authorList>
            <consortium name="Lawrence Berkeley National Laboratory"/>
            <person name="Hensen N."/>
            <person name="Bonometti L."/>
            <person name="Westerberg I."/>
            <person name="Brannstrom I.O."/>
            <person name="Guillou S."/>
            <person name="Cros-Aarteil S."/>
            <person name="Calhoun S."/>
            <person name="Haridas S."/>
            <person name="Kuo A."/>
            <person name="Mondo S."/>
            <person name="Pangilinan J."/>
            <person name="Riley R."/>
            <person name="Labutti K."/>
            <person name="Andreopoulos B."/>
            <person name="Lipzen A."/>
            <person name="Chen C."/>
            <person name="Yanf M."/>
            <person name="Daum C."/>
            <person name="Ng V."/>
            <person name="Clum A."/>
            <person name="Steindorff A."/>
            <person name="Ohm R."/>
            <person name="Martin F."/>
            <person name="Silar P."/>
            <person name="Natvig D."/>
            <person name="Lalanne C."/>
            <person name="Gautier V."/>
            <person name="Ament-Velasquez S.L."/>
            <person name="Kruys A."/>
            <person name="Hutchinson M.I."/>
            <person name="Powell A.J."/>
            <person name="Barry K."/>
            <person name="Miller A.N."/>
            <person name="Grigoriev I.V."/>
            <person name="Debuchy R."/>
            <person name="Gladieux P."/>
            <person name="Thoren M.H."/>
            <person name="Johannesson H."/>
        </authorList>
    </citation>
    <scope>NUCLEOTIDE SEQUENCE</scope>
    <source>
        <strain evidence="5">PSN4</strain>
    </source>
</reference>
<keyword evidence="6" id="KW-1185">Reference proteome</keyword>
<comment type="subcellular location">
    <subcellularLocation>
        <location evidence="4">Membrane</location>
        <topology evidence="4">Multi-pass membrane protein</topology>
    </subcellularLocation>
</comment>
<dbReference type="InterPro" id="IPR007274">
    <property type="entry name" value="Cop_transporter"/>
</dbReference>
<keyword evidence="2 4" id="KW-1133">Transmembrane helix</keyword>
<keyword evidence="4" id="KW-0406">Ion transport</keyword>
<keyword evidence="4" id="KW-0186">Copper</keyword>
<dbReference type="GO" id="GO:0005375">
    <property type="term" value="F:copper ion transmembrane transporter activity"/>
    <property type="evidence" value="ECO:0007669"/>
    <property type="project" value="UniProtKB-UniRule"/>
</dbReference>
<feature type="transmembrane region" description="Helical" evidence="4">
    <location>
        <begin position="131"/>
        <end position="156"/>
    </location>
</feature>
<dbReference type="PANTHER" id="PTHR12483:SF79">
    <property type="entry name" value="COPPER TRANSPORT PROTEIN"/>
    <property type="match status" value="1"/>
</dbReference>
<dbReference type="GO" id="GO:0016020">
    <property type="term" value="C:membrane"/>
    <property type="evidence" value="ECO:0007669"/>
    <property type="project" value="UniProtKB-SubCell"/>
</dbReference>
<evidence type="ECO:0000313" key="6">
    <source>
        <dbReference type="Proteomes" id="UP001239445"/>
    </source>
</evidence>
<gene>
    <name evidence="5" type="ORF">QBC47DRAFT_373844</name>
</gene>
<comment type="caution">
    <text evidence="5">The sequence shown here is derived from an EMBL/GenBank/DDBJ whole genome shotgun (WGS) entry which is preliminary data.</text>
</comment>
<accession>A0AAJ0FDZ7</accession>
<keyword evidence="1 4" id="KW-0812">Transmembrane</keyword>
<name>A0AAJ0FDZ7_9PEZI</name>
<evidence type="ECO:0000256" key="3">
    <source>
        <dbReference type="ARBA" id="ARBA00023136"/>
    </source>
</evidence>
<keyword evidence="4" id="KW-0813">Transport</keyword>
<protein>
    <recommendedName>
        <fullName evidence="4">Copper transport protein</fullName>
    </recommendedName>
</protein>
<organism evidence="5 6">
    <name type="scientific">Echria macrotheca</name>
    <dbReference type="NCBI Taxonomy" id="438768"/>
    <lineage>
        <taxon>Eukaryota</taxon>
        <taxon>Fungi</taxon>
        <taxon>Dikarya</taxon>
        <taxon>Ascomycota</taxon>
        <taxon>Pezizomycotina</taxon>
        <taxon>Sordariomycetes</taxon>
        <taxon>Sordariomycetidae</taxon>
        <taxon>Sordariales</taxon>
        <taxon>Schizotheciaceae</taxon>
        <taxon>Echria</taxon>
    </lineage>
</organism>
<evidence type="ECO:0000256" key="1">
    <source>
        <dbReference type="ARBA" id="ARBA00022692"/>
    </source>
</evidence>
<dbReference type="Proteomes" id="UP001239445">
    <property type="component" value="Unassembled WGS sequence"/>
</dbReference>
<dbReference type="EMBL" id="MU839829">
    <property type="protein sequence ID" value="KAK1758174.1"/>
    <property type="molecule type" value="Genomic_DNA"/>
</dbReference>
<sequence length="181" mass="19677">MDHMNHDHGSTAPNACKISMLWNWYTIDACFLSPTWQITSNGGFAGICIGVMLLVILLEALRRAGKEYDNFVLRDFQSRLSVISTDSTADAPQSVTFRVSPLQQLVRAVIHAATFGVAYFIMLLAMYYNGYILLCIFIGAGLGKFLCDWMSATVVVPVPGAKNRELGGGASTPEEPTACCG</sequence>
<evidence type="ECO:0000256" key="4">
    <source>
        <dbReference type="RuleBase" id="RU367022"/>
    </source>
</evidence>